<dbReference type="Gene3D" id="3.30.160.60">
    <property type="entry name" value="Classic Zinc Finger"/>
    <property type="match status" value="1"/>
</dbReference>
<feature type="domain" description="B box-type" evidence="9">
    <location>
        <begin position="158"/>
        <end position="199"/>
    </location>
</feature>
<keyword evidence="3" id="KW-0677">Repeat</keyword>
<evidence type="ECO:0000259" key="9">
    <source>
        <dbReference type="PROSITE" id="PS50119"/>
    </source>
</evidence>
<name>A0AAD9N3E2_9ANNE</name>
<evidence type="ECO:0000256" key="7">
    <source>
        <dbReference type="PROSITE-ProRule" id="PRU00504"/>
    </source>
</evidence>
<organism evidence="10 11">
    <name type="scientific">Paralvinella palmiformis</name>
    <dbReference type="NCBI Taxonomy" id="53620"/>
    <lineage>
        <taxon>Eukaryota</taxon>
        <taxon>Metazoa</taxon>
        <taxon>Spiralia</taxon>
        <taxon>Lophotrochozoa</taxon>
        <taxon>Annelida</taxon>
        <taxon>Polychaeta</taxon>
        <taxon>Sedentaria</taxon>
        <taxon>Canalipalpata</taxon>
        <taxon>Terebellida</taxon>
        <taxon>Terebelliformia</taxon>
        <taxon>Alvinellidae</taxon>
        <taxon>Paralvinella</taxon>
    </lineage>
</organism>
<dbReference type="PROSITE" id="PS51125">
    <property type="entry name" value="NHL"/>
    <property type="match status" value="1"/>
</dbReference>
<dbReference type="SUPFAM" id="SSF101898">
    <property type="entry name" value="NHL repeat"/>
    <property type="match status" value="1"/>
</dbReference>
<dbReference type="PROSITE" id="PS50119">
    <property type="entry name" value="ZF_BBOX"/>
    <property type="match status" value="2"/>
</dbReference>
<gene>
    <name evidence="10" type="ORF">LSH36_233g03022</name>
</gene>
<dbReference type="InterPro" id="IPR001841">
    <property type="entry name" value="Znf_RING"/>
</dbReference>
<dbReference type="CDD" id="cd16584">
    <property type="entry name" value="RING-HC_TRIM56_C-V"/>
    <property type="match status" value="1"/>
</dbReference>
<dbReference type="CDD" id="cd19757">
    <property type="entry name" value="Bbox1"/>
    <property type="match status" value="1"/>
</dbReference>
<feature type="domain" description="B box-type" evidence="9">
    <location>
        <begin position="104"/>
        <end position="149"/>
    </location>
</feature>
<dbReference type="InterPro" id="IPR001258">
    <property type="entry name" value="NHL_repeat"/>
</dbReference>
<dbReference type="PROSITE" id="PS00518">
    <property type="entry name" value="ZF_RING_1"/>
    <property type="match status" value="1"/>
</dbReference>
<dbReference type="CDD" id="cd05819">
    <property type="entry name" value="NHL"/>
    <property type="match status" value="1"/>
</dbReference>
<dbReference type="Pfam" id="PF13445">
    <property type="entry name" value="zf-RING_UBOX"/>
    <property type="match status" value="1"/>
</dbReference>
<sequence length="662" mass="73927">MSASGNASQLSQNIRDQFLQCKICLDGLKEPKTLPCLHTFCAECIICYAEHNLVDNCKFSCPICRRNIYIPRNGIEGFPDSFFVQSLNDVISQTSEPEVVSTGCGICKFKDSDSSAAVMCVDCKINLCEECSKKHASAAVTKDHTLLPLGGGSSANPTRDNFCRVHRGEVIKYYCETCNSPICLPCTFLEHQDHQVAEIKAVRLSFVEEMASLVVQSEDGAMQLQHAKDDLIELENELFVRRESIKTEIRKAIQELVKSVNDQEGKLLAEVDGYFDTVSVARDRQMIDRTIFRLNRAHDFVKLLLSEQTSPIVQLVNRSEAQDNLKQALAYELPDITRHANKLDKYMYFLPHQTSVNLGKLLQGNGSRQMATVTSVRHTLPSIKALYLHQIKSTEGSPLNEVIALGFLPNCGVVVLTLQQKKVKVFDNRGRLRYEFGDDDELLHPSDLVITKDGDIAVADCGYRCVKVYDRVGSFNLRFGSDQMFGLPIALTMDESGRYLVCDQAKERVTVHRQTGELIFEADTVALKSPQFIACHGERMFICDADNGVVAIYSYSRDEIQFVAKLTTDGVEFGQFLDFAGLCCDGKGDLLVSDGILGRIHVFNENAEFSHIVTSGKRLLHPQCLAVSVDNYLAVAHKVPRLDETDESPFEILVYRLLKADA</sequence>
<dbReference type="InterPro" id="IPR027370">
    <property type="entry name" value="Znf-RING_euk"/>
</dbReference>
<dbReference type="PANTHER" id="PTHR25462">
    <property type="entry name" value="BONUS, ISOFORM C-RELATED"/>
    <property type="match status" value="1"/>
</dbReference>
<evidence type="ECO:0000313" key="11">
    <source>
        <dbReference type="Proteomes" id="UP001208570"/>
    </source>
</evidence>
<dbReference type="GO" id="GO:0008270">
    <property type="term" value="F:zinc ion binding"/>
    <property type="evidence" value="ECO:0007669"/>
    <property type="project" value="UniProtKB-KW"/>
</dbReference>
<dbReference type="InterPro" id="IPR011042">
    <property type="entry name" value="6-blade_b-propeller_TolB-like"/>
</dbReference>
<evidence type="ECO:0000256" key="6">
    <source>
        <dbReference type="PROSITE-ProRule" id="PRU00024"/>
    </source>
</evidence>
<dbReference type="InterPro" id="IPR013083">
    <property type="entry name" value="Znf_RING/FYVE/PHD"/>
</dbReference>
<feature type="repeat" description="NHL" evidence="7">
    <location>
        <begin position="429"/>
        <end position="472"/>
    </location>
</feature>
<dbReference type="SUPFAM" id="SSF57845">
    <property type="entry name" value="B-box zinc-binding domain"/>
    <property type="match status" value="1"/>
</dbReference>
<dbReference type="Gene3D" id="4.10.830.40">
    <property type="match status" value="1"/>
</dbReference>
<protein>
    <submittedName>
        <fullName evidence="10">Uncharacterized protein</fullName>
    </submittedName>
</protein>
<dbReference type="SUPFAM" id="SSF57850">
    <property type="entry name" value="RING/U-box"/>
    <property type="match status" value="1"/>
</dbReference>
<proteinExistence type="predicted"/>
<comment type="caution">
    <text evidence="10">The sequence shown here is derived from an EMBL/GenBank/DDBJ whole genome shotgun (WGS) entry which is preliminary data.</text>
</comment>
<keyword evidence="11" id="KW-1185">Reference proteome</keyword>
<dbReference type="Gene3D" id="2.120.10.30">
    <property type="entry name" value="TolB, C-terminal domain"/>
    <property type="match status" value="1"/>
</dbReference>
<dbReference type="AlphaFoldDB" id="A0AAD9N3E2"/>
<keyword evidence="5" id="KW-0862">Zinc</keyword>
<dbReference type="EMBL" id="JAODUP010000233">
    <property type="protein sequence ID" value="KAK2155692.1"/>
    <property type="molecule type" value="Genomic_DNA"/>
</dbReference>
<dbReference type="InterPro" id="IPR017907">
    <property type="entry name" value="Znf_RING_CS"/>
</dbReference>
<dbReference type="PANTHER" id="PTHR25462:SF296">
    <property type="entry name" value="MEIOTIC P26, ISOFORM F"/>
    <property type="match status" value="1"/>
</dbReference>
<evidence type="ECO:0000256" key="5">
    <source>
        <dbReference type="ARBA" id="ARBA00022833"/>
    </source>
</evidence>
<evidence type="ECO:0000256" key="3">
    <source>
        <dbReference type="ARBA" id="ARBA00022737"/>
    </source>
</evidence>
<keyword evidence="2" id="KW-0479">Metal-binding</keyword>
<evidence type="ECO:0000256" key="2">
    <source>
        <dbReference type="ARBA" id="ARBA00022723"/>
    </source>
</evidence>
<keyword evidence="4 6" id="KW-0863">Zinc-finger</keyword>
<dbReference type="Proteomes" id="UP001208570">
    <property type="component" value="Unassembled WGS sequence"/>
</dbReference>
<dbReference type="InterPro" id="IPR000315">
    <property type="entry name" value="Znf_B-box"/>
</dbReference>
<evidence type="ECO:0000256" key="1">
    <source>
        <dbReference type="ARBA" id="ARBA00022553"/>
    </source>
</evidence>
<dbReference type="InterPro" id="IPR047153">
    <property type="entry name" value="TRIM45/56/19-like"/>
</dbReference>
<evidence type="ECO:0000259" key="8">
    <source>
        <dbReference type="PROSITE" id="PS50089"/>
    </source>
</evidence>
<reference evidence="10" key="1">
    <citation type="journal article" date="2023" name="Mol. Biol. Evol.">
        <title>Third-Generation Sequencing Reveals the Adaptive Role of the Epigenome in Three Deep-Sea Polychaetes.</title>
        <authorList>
            <person name="Perez M."/>
            <person name="Aroh O."/>
            <person name="Sun Y."/>
            <person name="Lan Y."/>
            <person name="Juniper S.K."/>
            <person name="Young C.R."/>
            <person name="Angers B."/>
            <person name="Qian P.Y."/>
        </authorList>
    </citation>
    <scope>NUCLEOTIDE SEQUENCE</scope>
    <source>
        <strain evidence="10">P08H-3</strain>
    </source>
</reference>
<feature type="domain" description="RING-type" evidence="8">
    <location>
        <begin position="21"/>
        <end position="65"/>
    </location>
</feature>
<accession>A0AAD9N3E2</accession>
<dbReference type="SMART" id="SM00336">
    <property type="entry name" value="BBOX"/>
    <property type="match status" value="2"/>
</dbReference>
<dbReference type="PROSITE" id="PS50089">
    <property type="entry name" value="ZF_RING_2"/>
    <property type="match status" value="1"/>
</dbReference>
<dbReference type="Pfam" id="PF00643">
    <property type="entry name" value="zf-B_box"/>
    <property type="match status" value="1"/>
</dbReference>
<dbReference type="SMART" id="SM00184">
    <property type="entry name" value="RING"/>
    <property type="match status" value="2"/>
</dbReference>
<keyword evidence="1" id="KW-0597">Phosphoprotein</keyword>
<evidence type="ECO:0000256" key="4">
    <source>
        <dbReference type="ARBA" id="ARBA00022771"/>
    </source>
</evidence>
<evidence type="ECO:0000313" key="10">
    <source>
        <dbReference type="EMBL" id="KAK2155692.1"/>
    </source>
</evidence>
<dbReference type="Gene3D" id="3.30.40.10">
    <property type="entry name" value="Zinc/RING finger domain, C3HC4 (zinc finger)"/>
    <property type="match status" value="1"/>
</dbReference>